<gene>
    <name evidence="1" type="ORF">FHW12_003066</name>
</gene>
<sequence length="93" mass="9483">MKRATRRAARAHSLSGDLGATALAIHAALADGDVTVWSNAAGDILWAVGADDAGRGATDTAIGSYRMGVRASDIEDDLRAVRGTYAGGAILLD</sequence>
<protein>
    <submittedName>
        <fullName evidence="1">Uncharacterized protein</fullName>
    </submittedName>
</protein>
<reference evidence="1 2" key="1">
    <citation type="submission" date="2020-07" db="EMBL/GenBank/DDBJ databases">
        <title>Genomic Encyclopedia of Type Strains, Phase IV (KMG-V): Genome sequencing to study the core and pangenomes of soil and plant-associated prokaryotes.</title>
        <authorList>
            <person name="Whitman W."/>
        </authorList>
    </citation>
    <scope>NUCLEOTIDE SEQUENCE [LARGE SCALE GENOMIC DNA]</scope>
    <source>
        <strain evidence="1 2">RH2WT43</strain>
    </source>
</reference>
<evidence type="ECO:0000313" key="1">
    <source>
        <dbReference type="EMBL" id="MBA8888830.1"/>
    </source>
</evidence>
<dbReference type="Proteomes" id="UP000550401">
    <property type="component" value="Unassembled WGS sequence"/>
</dbReference>
<proteinExistence type="predicted"/>
<comment type="caution">
    <text evidence="1">The sequence shown here is derived from an EMBL/GenBank/DDBJ whole genome shotgun (WGS) entry which is preliminary data.</text>
</comment>
<dbReference type="AlphaFoldDB" id="A0A839F6Y5"/>
<evidence type="ECO:0000313" key="2">
    <source>
        <dbReference type="Proteomes" id="UP000550401"/>
    </source>
</evidence>
<dbReference type="RefSeq" id="WP_182531879.1">
    <property type="nucleotide sequence ID" value="NZ_JACGXL010000005.1"/>
</dbReference>
<accession>A0A839F6Y5</accession>
<dbReference type="EMBL" id="JACGXL010000005">
    <property type="protein sequence ID" value="MBA8888830.1"/>
    <property type="molecule type" value="Genomic_DNA"/>
</dbReference>
<keyword evidence="2" id="KW-1185">Reference proteome</keyword>
<name>A0A839F6Y5_9GAMM</name>
<organism evidence="1 2">
    <name type="scientific">Dokdonella fugitiva</name>
    <dbReference type="NCBI Taxonomy" id="328517"/>
    <lineage>
        <taxon>Bacteria</taxon>
        <taxon>Pseudomonadati</taxon>
        <taxon>Pseudomonadota</taxon>
        <taxon>Gammaproteobacteria</taxon>
        <taxon>Lysobacterales</taxon>
        <taxon>Rhodanobacteraceae</taxon>
        <taxon>Dokdonella</taxon>
    </lineage>
</organism>